<comment type="caution">
    <text evidence="9">The sequence shown here is derived from an EMBL/GenBank/DDBJ whole genome shotgun (WGS) entry which is preliminary data.</text>
</comment>
<keyword evidence="3 6" id="KW-0489">Methyltransferase</keyword>
<dbReference type="EC" id="2.1.1.198" evidence="6"/>
<dbReference type="Gene3D" id="3.30.950.10">
    <property type="entry name" value="Methyltransferase, Cobalt-precorrin-4 Transmethylase, Domain 2"/>
    <property type="match status" value="1"/>
</dbReference>
<protein>
    <recommendedName>
        <fullName evidence="6">Ribosomal RNA small subunit methyltransferase I</fullName>
        <ecNumber evidence="6">2.1.1.198</ecNumber>
    </recommendedName>
    <alternativeName>
        <fullName evidence="6">16S rRNA 2'-O-ribose C1402 methyltransferase</fullName>
    </alternativeName>
    <alternativeName>
        <fullName evidence="6">rRNA (cytidine-2'-O-)-methyltransferase RsmI</fullName>
    </alternativeName>
</protein>
<proteinExistence type="inferred from homology"/>
<organism evidence="9 10">
    <name type="scientific">Candidatus Anaerobiospirillum merdipullorum</name>
    <dbReference type="NCBI Taxonomy" id="2838450"/>
    <lineage>
        <taxon>Bacteria</taxon>
        <taxon>Pseudomonadati</taxon>
        <taxon>Pseudomonadota</taxon>
        <taxon>Gammaproteobacteria</taxon>
        <taxon>Aeromonadales</taxon>
        <taxon>Succinivibrionaceae</taxon>
        <taxon>Anaerobiospirillum</taxon>
    </lineage>
</organism>
<dbReference type="NCBIfam" id="TIGR00096">
    <property type="entry name" value="16S rRNA (cytidine(1402)-2'-O)-methyltransferase"/>
    <property type="match status" value="1"/>
</dbReference>
<dbReference type="PANTHER" id="PTHR46111:SF1">
    <property type="entry name" value="RIBOSOMAL RNA SMALL SUBUNIT METHYLTRANSFERASE I"/>
    <property type="match status" value="1"/>
</dbReference>
<dbReference type="HAMAP" id="MF_01877">
    <property type="entry name" value="16SrRNA_methyltr_I"/>
    <property type="match status" value="1"/>
</dbReference>
<evidence type="ECO:0000313" key="10">
    <source>
        <dbReference type="Proteomes" id="UP000824150"/>
    </source>
</evidence>
<dbReference type="InterPro" id="IPR000878">
    <property type="entry name" value="4pyrrol_Mease"/>
</dbReference>
<dbReference type="InterPro" id="IPR014777">
    <property type="entry name" value="4pyrrole_Mease_sub1"/>
</dbReference>
<dbReference type="Pfam" id="PF00590">
    <property type="entry name" value="TP_methylase"/>
    <property type="match status" value="1"/>
</dbReference>
<keyword evidence="1 6" id="KW-0963">Cytoplasm</keyword>
<comment type="subcellular location">
    <subcellularLocation>
        <location evidence="6">Cytoplasm</location>
    </subcellularLocation>
</comment>
<dbReference type="AlphaFoldDB" id="A0A9E2NRF2"/>
<feature type="domain" description="RsmI HTH" evidence="8">
    <location>
        <begin position="234"/>
        <end position="279"/>
    </location>
</feature>
<dbReference type="Pfam" id="PF23016">
    <property type="entry name" value="RsmI_C"/>
    <property type="match status" value="1"/>
</dbReference>
<evidence type="ECO:0000256" key="4">
    <source>
        <dbReference type="ARBA" id="ARBA00022679"/>
    </source>
</evidence>
<evidence type="ECO:0000259" key="7">
    <source>
        <dbReference type="Pfam" id="PF00590"/>
    </source>
</evidence>
<evidence type="ECO:0000256" key="1">
    <source>
        <dbReference type="ARBA" id="ARBA00022490"/>
    </source>
</evidence>
<dbReference type="CDD" id="cd11648">
    <property type="entry name" value="RsmI"/>
    <property type="match status" value="1"/>
</dbReference>
<evidence type="ECO:0000256" key="6">
    <source>
        <dbReference type="HAMAP-Rule" id="MF_01877"/>
    </source>
</evidence>
<feature type="domain" description="Tetrapyrrole methylase" evidence="7">
    <location>
        <begin position="6"/>
        <end position="205"/>
    </location>
</feature>
<dbReference type="InterPro" id="IPR014776">
    <property type="entry name" value="4pyrrole_Mease_sub2"/>
</dbReference>
<dbReference type="InterPro" id="IPR018063">
    <property type="entry name" value="SAM_MeTrfase_RsmI_CS"/>
</dbReference>
<dbReference type="GO" id="GO:0070677">
    <property type="term" value="F:rRNA (cytosine-2'-O-)-methyltransferase activity"/>
    <property type="evidence" value="ECO:0007669"/>
    <property type="project" value="UniProtKB-UniRule"/>
</dbReference>
<gene>
    <name evidence="6 9" type="primary">rsmI</name>
    <name evidence="9" type="ORF">IAA31_01510</name>
</gene>
<dbReference type="InterPro" id="IPR008189">
    <property type="entry name" value="rRNA_ssu_MeTfrase_I"/>
</dbReference>
<dbReference type="PANTHER" id="PTHR46111">
    <property type="entry name" value="RIBOSOMAL RNA SMALL SUBUNIT METHYLTRANSFERASE I"/>
    <property type="match status" value="1"/>
</dbReference>
<dbReference type="PIRSF" id="PIRSF005917">
    <property type="entry name" value="MTase_YraL"/>
    <property type="match status" value="1"/>
</dbReference>
<dbReference type="EMBL" id="JAHLFG010000018">
    <property type="protein sequence ID" value="MBU3826161.1"/>
    <property type="molecule type" value="Genomic_DNA"/>
</dbReference>
<reference evidence="9" key="2">
    <citation type="submission" date="2021-04" db="EMBL/GenBank/DDBJ databases">
        <authorList>
            <person name="Gilroy R."/>
        </authorList>
    </citation>
    <scope>NUCLEOTIDE SEQUENCE</scope>
    <source>
        <strain evidence="9">687</strain>
    </source>
</reference>
<comment type="similarity">
    <text evidence="6">Belongs to the methyltransferase superfamily. RsmI family.</text>
</comment>
<dbReference type="PROSITE" id="PS01296">
    <property type="entry name" value="RSMI"/>
    <property type="match status" value="1"/>
</dbReference>
<evidence type="ECO:0000256" key="5">
    <source>
        <dbReference type="ARBA" id="ARBA00022691"/>
    </source>
</evidence>
<dbReference type="InterPro" id="IPR035996">
    <property type="entry name" value="4pyrrol_Methylase_sf"/>
</dbReference>
<evidence type="ECO:0000259" key="8">
    <source>
        <dbReference type="Pfam" id="PF23016"/>
    </source>
</evidence>
<accession>A0A9E2NRF2</accession>
<dbReference type="FunFam" id="3.30.950.10:FF:000002">
    <property type="entry name" value="Ribosomal RNA small subunit methyltransferase I"/>
    <property type="match status" value="1"/>
</dbReference>
<dbReference type="GO" id="GO:0005737">
    <property type="term" value="C:cytoplasm"/>
    <property type="evidence" value="ECO:0007669"/>
    <property type="project" value="UniProtKB-SubCell"/>
</dbReference>
<evidence type="ECO:0000256" key="2">
    <source>
        <dbReference type="ARBA" id="ARBA00022552"/>
    </source>
</evidence>
<name>A0A9E2NRF2_9GAMM</name>
<dbReference type="Proteomes" id="UP000824150">
    <property type="component" value="Unassembled WGS sequence"/>
</dbReference>
<comment type="function">
    <text evidence="6">Catalyzes the 2'-O-methylation of the ribose of cytidine 1402 (C1402) in 16S rRNA.</text>
</comment>
<keyword evidence="2 6" id="KW-0698">rRNA processing</keyword>
<sequence>MLEPALYIAATPIGNLQDVTLRVRATLQEATLIAAEDTRHSRIFLDSIGVSGTRMISCHDYNEAQRADLIAAEIAKGGSVVLISDAGTPLISDPGFKLVRELCARGIKVTALPGPCAAITALCLSGLPTDKFYFYGFLPVKDKELREVLTTFSDSEATTVFYESPRRIAHTLELMAQLYPKREAVLCRELTKTFESVYRGTVSALQAQLLVDENMQRGELVLLLAPAPKEHEVAIPPKARAALEAMLKEGMSVKGASRVLSELLNLKSKALYQLGLELKGQA</sequence>
<evidence type="ECO:0000313" key="9">
    <source>
        <dbReference type="EMBL" id="MBU3826161.1"/>
    </source>
</evidence>
<keyword evidence="4 6" id="KW-0808">Transferase</keyword>
<reference evidence="9" key="1">
    <citation type="journal article" date="2021" name="PeerJ">
        <title>Extensive microbial diversity within the chicken gut microbiome revealed by metagenomics and culture.</title>
        <authorList>
            <person name="Gilroy R."/>
            <person name="Ravi A."/>
            <person name="Getino M."/>
            <person name="Pursley I."/>
            <person name="Horton D.L."/>
            <person name="Alikhan N.F."/>
            <person name="Baker D."/>
            <person name="Gharbi K."/>
            <person name="Hall N."/>
            <person name="Watson M."/>
            <person name="Adriaenssens E.M."/>
            <person name="Foster-Nyarko E."/>
            <person name="Jarju S."/>
            <person name="Secka A."/>
            <person name="Antonio M."/>
            <person name="Oren A."/>
            <person name="Chaudhuri R.R."/>
            <person name="La Ragione R."/>
            <person name="Hildebrand F."/>
            <person name="Pallen M.J."/>
        </authorList>
    </citation>
    <scope>NUCLEOTIDE SEQUENCE</scope>
    <source>
        <strain evidence="9">687</strain>
    </source>
</reference>
<keyword evidence="5 6" id="KW-0949">S-adenosyl-L-methionine</keyword>
<evidence type="ECO:0000256" key="3">
    <source>
        <dbReference type="ARBA" id="ARBA00022603"/>
    </source>
</evidence>
<dbReference type="InterPro" id="IPR053910">
    <property type="entry name" value="RsmI_HTH"/>
</dbReference>
<comment type="catalytic activity">
    <reaction evidence="6">
        <text>cytidine(1402) in 16S rRNA + S-adenosyl-L-methionine = 2'-O-methylcytidine(1402) in 16S rRNA + S-adenosyl-L-homocysteine + H(+)</text>
        <dbReference type="Rhea" id="RHEA:42924"/>
        <dbReference type="Rhea" id="RHEA-COMP:10285"/>
        <dbReference type="Rhea" id="RHEA-COMP:10286"/>
        <dbReference type="ChEBI" id="CHEBI:15378"/>
        <dbReference type="ChEBI" id="CHEBI:57856"/>
        <dbReference type="ChEBI" id="CHEBI:59789"/>
        <dbReference type="ChEBI" id="CHEBI:74495"/>
        <dbReference type="ChEBI" id="CHEBI:82748"/>
        <dbReference type="EC" id="2.1.1.198"/>
    </reaction>
</comment>
<dbReference type="SUPFAM" id="SSF53790">
    <property type="entry name" value="Tetrapyrrole methylase"/>
    <property type="match status" value="1"/>
</dbReference>
<dbReference type="Gene3D" id="3.40.1010.10">
    <property type="entry name" value="Cobalt-precorrin-4 Transmethylase, Domain 1"/>
    <property type="match status" value="1"/>
</dbReference>